<protein>
    <submittedName>
        <fullName evidence="1">Uncharacterized protein</fullName>
    </submittedName>
</protein>
<gene>
    <name evidence="1" type="ORF">FUAX_44980</name>
</gene>
<organism evidence="1 2">
    <name type="scientific">Fulvitalea axinellae</name>
    <dbReference type="NCBI Taxonomy" id="1182444"/>
    <lineage>
        <taxon>Bacteria</taxon>
        <taxon>Pseudomonadati</taxon>
        <taxon>Bacteroidota</taxon>
        <taxon>Cytophagia</taxon>
        <taxon>Cytophagales</taxon>
        <taxon>Persicobacteraceae</taxon>
        <taxon>Fulvitalea</taxon>
    </lineage>
</organism>
<dbReference type="EMBL" id="AP025317">
    <property type="protein sequence ID" value="BDD12066.1"/>
    <property type="molecule type" value="Genomic_DNA"/>
</dbReference>
<evidence type="ECO:0000313" key="1">
    <source>
        <dbReference type="EMBL" id="BDD12066.1"/>
    </source>
</evidence>
<sequence>MFKVKDKSFDIKYAYLDAYVDEDELVIGLQIKAIGTDEYPKIDDAETEGLFFSDNELLFNSEVLMRIKPNEINNWQDIVGKKVQWNDYPEDEEEPHAIFYVYEHEGIYNANIEFKKLDKKIIVSIKATCDIYAGKEFSDNLPLEIETEVDFFGILCGKNITKKECENKIKPFLNLDSLKFIQNKYNVSIMTPINTDMETNLLVLGDY</sequence>
<dbReference type="AlphaFoldDB" id="A0AAU9CIW9"/>
<accession>A0AAU9CIW9</accession>
<dbReference type="RefSeq" id="WP_338395434.1">
    <property type="nucleotide sequence ID" value="NZ_AP025317.1"/>
</dbReference>
<keyword evidence="2" id="KW-1185">Reference proteome</keyword>
<proteinExistence type="predicted"/>
<dbReference type="KEGG" id="fax:FUAX_44980"/>
<geneLocation type="plasmid" evidence="1 2">
    <name>pFA3</name>
</geneLocation>
<name>A0AAU9CIW9_9BACT</name>
<keyword evidence="1" id="KW-0614">Plasmid</keyword>
<evidence type="ECO:0000313" key="2">
    <source>
        <dbReference type="Proteomes" id="UP001348817"/>
    </source>
</evidence>
<dbReference type="Proteomes" id="UP001348817">
    <property type="component" value="Plasmid pFA3"/>
</dbReference>
<reference evidence="1 2" key="1">
    <citation type="submission" date="2021-12" db="EMBL/GenBank/DDBJ databases">
        <title>Genome sequencing of bacteria with rrn-lacking chromosome and rrn-plasmid.</title>
        <authorList>
            <person name="Anda M."/>
            <person name="Iwasaki W."/>
        </authorList>
    </citation>
    <scope>NUCLEOTIDE SEQUENCE [LARGE SCALE GENOMIC DNA]</scope>
    <source>
        <strain evidence="1 2">DSM 100852</strain>
        <plasmid evidence="1 2">pFA3</plasmid>
    </source>
</reference>